<keyword evidence="3" id="KW-1185">Reference proteome</keyword>
<reference evidence="2" key="1">
    <citation type="submission" date="2025-08" db="UniProtKB">
        <authorList>
            <consortium name="Ensembl"/>
        </authorList>
    </citation>
    <scope>IDENTIFICATION</scope>
</reference>
<feature type="region of interest" description="Disordered" evidence="1">
    <location>
        <begin position="76"/>
        <end position="105"/>
    </location>
</feature>
<protein>
    <submittedName>
        <fullName evidence="2">Uncharacterized protein</fullName>
    </submittedName>
</protein>
<evidence type="ECO:0000256" key="1">
    <source>
        <dbReference type="SAM" id="MobiDB-lite"/>
    </source>
</evidence>
<name>A0A8C9KSU2_SERCA</name>
<feature type="region of interest" description="Disordered" evidence="1">
    <location>
        <begin position="1"/>
        <end position="38"/>
    </location>
</feature>
<accession>A0A8C9KSU2</accession>
<dbReference type="Ensembl" id="ENSSCAT00000000225.1">
    <property type="protein sequence ID" value="ENSSCAP00000000202.1"/>
    <property type="gene ID" value="ENSSCAG00000000189.1"/>
</dbReference>
<reference evidence="2" key="2">
    <citation type="submission" date="2025-09" db="UniProtKB">
        <authorList>
            <consortium name="Ensembl"/>
        </authorList>
    </citation>
    <scope>IDENTIFICATION</scope>
</reference>
<sequence length="105" mass="10918">GTGTGTGTGTGQGRATGTGTGTSTGWRRAPCSRAGALPRAQRHLQLSLVPRAALLARPPSSTGEIPLLQHLQEPFQTPARILPGHRGDPLENKNPRAALGRDLRA</sequence>
<feature type="compositionally biased region" description="Gly residues" evidence="1">
    <location>
        <begin position="1"/>
        <end position="22"/>
    </location>
</feature>
<dbReference type="AlphaFoldDB" id="A0A8C9KSU2"/>
<proteinExistence type="predicted"/>
<organism evidence="2 3">
    <name type="scientific">Serinus canaria</name>
    <name type="common">Island canary</name>
    <name type="synonym">Fringilla canaria</name>
    <dbReference type="NCBI Taxonomy" id="9135"/>
    <lineage>
        <taxon>Eukaryota</taxon>
        <taxon>Metazoa</taxon>
        <taxon>Chordata</taxon>
        <taxon>Craniata</taxon>
        <taxon>Vertebrata</taxon>
        <taxon>Euteleostomi</taxon>
        <taxon>Archelosauria</taxon>
        <taxon>Archosauria</taxon>
        <taxon>Dinosauria</taxon>
        <taxon>Saurischia</taxon>
        <taxon>Theropoda</taxon>
        <taxon>Coelurosauria</taxon>
        <taxon>Aves</taxon>
        <taxon>Neognathae</taxon>
        <taxon>Neoaves</taxon>
        <taxon>Telluraves</taxon>
        <taxon>Australaves</taxon>
        <taxon>Passeriformes</taxon>
        <taxon>Passeroidea</taxon>
        <taxon>Fringillidae</taxon>
        <taxon>Carduelinae</taxon>
        <taxon>Serinus</taxon>
    </lineage>
</organism>
<evidence type="ECO:0000313" key="2">
    <source>
        <dbReference type="Ensembl" id="ENSSCAP00000000202.1"/>
    </source>
</evidence>
<evidence type="ECO:0000313" key="3">
    <source>
        <dbReference type="Proteomes" id="UP000694409"/>
    </source>
</evidence>
<feature type="compositionally biased region" description="Basic and acidic residues" evidence="1">
    <location>
        <begin position="85"/>
        <end position="105"/>
    </location>
</feature>
<dbReference type="Proteomes" id="UP000694409">
    <property type="component" value="Unassembled WGS sequence"/>
</dbReference>